<dbReference type="CDD" id="cd12284">
    <property type="entry name" value="RRM2_RBM23_RBM39"/>
    <property type="match status" value="1"/>
</dbReference>
<dbReference type="InterPro" id="IPR029123">
    <property type="entry name" value="RBM39_linker"/>
</dbReference>
<gene>
    <name evidence="8 9" type="primary">LOC106465078</name>
</gene>
<feature type="region of interest" description="Disordered" evidence="5">
    <location>
        <begin position="50"/>
        <end position="202"/>
    </location>
</feature>
<evidence type="ECO:0000313" key="8">
    <source>
        <dbReference type="RefSeq" id="XP_013780730.1"/>
    </source>
</evidence>
<evidence type="ECO:0000259" key="6">
    <source>
        <dbReference type="PROSITE" id="PS50102"/>
    </source>
</evidence>
<dbReference type="Gene3D" id="3.30.70.330">
    <property type="match status" value="3"/>
</dbReference>
<feature type="compositionally biased region" description="Basic and acidic residues" evidence="5">
    <location>
        <begin position="122"/>
        <end position="154"/>
    </location>
</feature>
<dbReference type="RefSeq" id="XP_022249057.1">
    <property type="nucleotide sequence ID" value="XM_022393349.1"/>
</dbReference>
<feature type="region of interest" description="Disordered" evidence="5">
    <location>
        <begin position="1"/>
        <end position="32"/>
    </location>
</feature>
<name>A0ABM1BF48_LIMPO</name>
<dbReference type="InterPro" id="IPR035979">
    <property type="entry name" value="RBD_domain_sf"/>
</dbReference>
<reference evidence="8 9" key="1">
    <citation type="submission" date="2025-05" db="UniProtKB">
        <authorList>
            <consortium name="RefSeq"/>
        </authorList>
    </citation>
    <scope>IDENTIFICATION</scope>
    <source>
        <tissue evidence="8 9">Muscle</tissue>
    </source>
</reference>
<dbReference type="CDD" id="cd12283">
    <property type="entry name" value="RRM1_RBM39_like"/>
    <property type="match status" value="1"/>
</dbReference>
<feature type="compositionally biased region" description="Basic residues" evidence="5">
    <location>
        <begin position="69"/>
        <end position="121"/>
    </location>
</feature>
<evidence type="ECO:0000313" key="7">
    <source>
        <dbReference type="Proteomes" id="UP000694941"/>
    </source>
</evidence>
<dbReference type="Proteomes" id="UP000694941">
    <property type="component" value="Unplaced"/>
</dbReference>
<feature type="compositionally biased region" description="Basic residues" evidence="5">
    <location>
        <begin position="168"/>
        <end position="180"/>
    </location>
</feature>
<dbReference type="PROSITE" id="PS50102">
    <property type="entry name" value="RRM"/>
    <property type="match status" value="2"/>
</dbReference>
<feature type="domain" description="RRM" evidence="6">
    <location>
        <begin position="209"/>
        <end position="286"/>
    </location>
</feature>
<feature type="compositionally biased region" description="Basic and acidic residues" evidence="5">
    <location>
        <begin position="1"/>
        <end position="26"/>
    </location>
</feature>
<evidence type="ECO:0000256" key="5">
    <source>
        <dbReference type="SAM" id="MobiDB-lite"/>
    </source>
</evidence>
<dbReference type="PANTHER" id="PTHR48036">
    <property type="entry name" value="SPLICING FACTOR (PAD-1), PUTATIVE (AFU_ORTHOLOGUE AFUA_1G15810)-RELATED"/>
    <property type="match status" value="1"/>
</dbReference>
<dbReference type="NCBIfam" id="TIGR01622">
    <property type="entry name" value="SF-CC1"/>
    <property type="match status" value="1"/>
</dbReference>
<keyword evidence="2" id="KW-0677">Repeat</keyword>
<keyword evidence="1" id="KW-0597">Phosphoprotein</keyword>
<dbReference type="InterPro" id="IPR012677">
    <property type="entry name" value="Nucleotide-bd_a/b_plait_sf"/>
</dbReference>
<evidence type="ECO:0000256" key="4">
    <source>
        <dbReference type="PROSITE-ProRule" id="PRU00176"/>
    </source>
</evidence>
<organism evidence="7 8">
    <name type="scientific">Limulus polyphemus</name>
    <name type="common">Atlantic horseshoe crab</name>
    <dbReference type="NCBI Taxonomy" id="6850"/>
    <lineage>
        <taxon>Eukaryota</taxon>
        <taxon>Metazoa</taxon>
        <taxon>Ecdysozoa</taxon>
        <taxon>Arthropoda</taxon>
        <taxon>Chelicerata</taxon>
        <taxon>Merostomata</taxon>
        <taxon>Xiphosura</taxon>
        <taxon>Limulidae</taxon>
        <taxon>Limulus</taxon>
    </lineage>
</organism>
<sequence>MRQDQFEGQRSVIGDKYDQILRHPGEKAGGMMGEVDIDVEALLEAPYKKVNLSTSCDGSVSDKENSRNRSGKRSRKSRSRSRSRSRSSRRSRRSRSHSRSSRRSRRSRSHSRRSRRSRSRTRSRERIDRGRRSRENRSHRSRSRERSRSCSRSRDYRHRSRSYDRVWKRSRSNSRERRRSGGVVSPPVSPRQASMDRSFEMSAEERDLRTVLCMQLSPRIRSRDLEEFFSSVGKVRDIKIIVDTRTRRSKGIAYVEFVDIESVSLACGLNGQKLLGIPIIVQPSQAEKNRAAALASNLQKGSYGPMRLYVGSLHFNITEDMLKGIFEPFGRIEKVELIRDTETGRSKGYGFITFYNSEDARKALDQLNGFELAGRPMKVGNVTERTDSSYGASFLDSEELDRTGIGLGATGRLQLMAKLAEGTGFEIPEMAMSALQMQGSGLQQTAAPPIATQCFMLSNMFDPSSEKNPMWDKEVQSDVIEECQKHGGILHIFVDKASPQGNVFVKCPTIAAAVASVNSLHGRWFAGRVITAAYVPLINYHHLFPDALNATALL</sequence>
<dbReference type="SUPFAM" id="SSF54928">
    <property type="entry name" value="RNA-binding domain, RBD"/>
    <property type="match status" value="2"/>
</dbReference>
<protein>
    <submittedName>
        <fullName evidence="8 9">RNA-binding protein 39-like</fullName>
    </submittedName>
</protein>
<dbReference type="Pfam" id="PF00076">
    <property type="entry name" value="RRM_1"/>
    <property type="match status" value="2"/>
</dbReference>
<dbReference type="RefSeq" id="XP_013780730.1">
    <property type="nucleotide sequence ID" value="XM_013925276.2"/>
</dbReference>
<proteinExistence type="predicted"/>
<accession>A0ABM1BF48</accession>
<evidence type="ECO:0000256" key="3">
    <source>
        <dbReference type="ARBA" id="ARBA00022884"/>
    </source>
</evidence>
<dbReference type="InterPro" id="IPR000504">
    <property type="entry name" value="RRM_dom"/>
</dbReference>
<keyword evidence="3 4" id="KW-0694">RNA-binding</keyword>
<evidence type="ECO:0000313" key="9">
    <source>
        <dbReference type="RefSeq" id="XP_022249057.1"/>
    </source>
</evidence>
<keyword evidence="7" id="KW-1185">Reference proteome</keyword>
<dbReference type="Pfam" id="PF15519">
    <property type="entry name" value="RBM39linker"/>
    <property type="match status" value="1"/>
</dbReference>
<feature type="domain" description="RRM" evidence="6">
    <location>
        <begin position="306"/>
        <end position="384"/>
    </location>
</feature>
<evidence type="ECO:0000256" key="1">
    <source>
        <dbReference type="ARBA" id="ARBA00022553"/>
    </source>
</evidence>
<dbReference type="InterPro" id="IPR006509">
    <property type="entry name" value="RBM39_SF"/>
</dbReference>
<dbReference type="SMART" id="SM00360">
    <property type="entry name" value="RRM"/>
    <property type="match status" value="3"/>
</dbReference>
<dbReference type="CDD" id="cd12285">
    <property type="entry name" value="RRM3_RBM39_like"/>
    <property type="match status" value="1"/>
</dbReference>
<evidence type="ECO:0000256" key="2">
    <source>
        <dbReference type="ARBA" id="ARBA00022737"/>
    </source>
</evidence>
<dbReference type="GeneID" id="106465078"/>